<keyword evidence="8" id="KW-1185">Reference proteome</keyword>
<keyword evidence="1 5" id="KW-0479">Metal-binding</keyword>
<dbReference type="RefSeq" id="WP_141358289.1">
    <property type="nucleotide sequence ID" value="NZ_BAAAWM010000001.1"/>
</dbReference>
<comment type="catalytic activity">
    <reaction evidence="5">
        <text>adenine + H2O + H(+) = hypoxanthine + NH4(+)</text>
        <dbReference type="Rhea" id="RHEA:23688"/>
        <dbReference type="ChEBI" id="CHEBI:15377"/>
        <dbReference type="ChEBI" id="CHEBI:15378"/>
        <dbReference type="ChEBI" id="CHEBI:16708"/>
        <dbReference type="ChEBI" id="CHEBI:17368"/>
        <dbReference type="ChEBI" id="CHEBI:28938"/>
        <dbReference type="EC" id="3.5.4.2"/>
    </reaction>
</comment>
<keyword evidence="2 5" id="KW-0378">Hydrolase</keyword>
<feature type="binding site" evidence="5">
    <location>
        <position position="271"/>
    </location>
    <ligand>
        <name>substrate</name>
    </ligand>
</feature>
<comment type="similarity">
    <text evidence="5">Belongs to the metallo-dependent hydrolases superfamily. Adenosine and AMP deaminases family. Adenine deaminase type 2 subfamily.</text>
</comment>
<sequence>MKLPVAELHIHLEGTLEPEMIMELAAKNGVELPYASVDQLRAKYEFSNLQSFLDLFYENMVVLRTAEDFREITLAYLQRAHDSGVRHVELFFDPQAHIQRGLGLGDVIAGIRAGLNVGLERWGISHKLIACFWRHARAAEAMDLMKLLVAEKHDIDGIGLDSSELGFPPELFQEVFDYARAHGLHAVAHAGEEGPADYIWQALDLLKVERVDHGIRCLDDPALVQRLVEEQMPLTVCPLSNIRLRAVDTMADHPLPQMLEKGLKVSVHSDDPAYFGGYMDANFASLMESFNFSTEQLATLASNSFESTFLDEASKQELLAEVQAWVQQQNR</sequence>
<feature type="site" description="Important for catalytic activity" evidence="5">
    <location>
        <position position="213"/>
    </location>
</feature>
<comment type="function">
    <text evidence="5">Catalyzes the hydrolytic deamination of adenine to hypoxanthine. Plays an important role in the purine salvage pathway and in nitrogen catabolism.</text>
</comment>
<organism evidence="7 8">
    <name type="scientific">Glutamicibacter nicotianae</name>
    <name type="common">Arthrobacter nicotianae</name>
    <dbReference type="NCBI Taxonomy" id="37929"/>
    <lineage>
        <taxon>Bacteria</taxon>
        <taxon>Bacillati</taxon>
        <taxon>Actinomycetota</taxon>
        <taxon>Actinomycetes</taxon>
        <taxon>Micrococcales</taxon>
        <taxon>Micrococcaceae</taxon>
        <taxon>Glutamicibacter</taxon>
    </lineage>
</organism>
<dbReference type="NCBIfam" id="NF006850">
    <property type="entry name" value="PRK09358.1-6"/>
    <property type="match status" value="1"/>
</dbReference>
<name>A0ABQ0RN46_GLUNI</name>
<dbReference type="Gene3D" id="3.20.20.140">
    <property type="entry name" value="Metal-dependent hydrolases"/>
    <property type="match status" value="1"/>
</dbReference>
<dbReference type="PANTHER" id="PTHR43114">
    <property type="entry name" value="ADENINE DEAMINASE"/>
    <property type="match status" value="1"/>
</dbReference>
<proteinExistence type="inferred from homology"/>
<evidence type="ECO:0000256" key="4">
    <source>
        <dbReference type="ARBA" id="ARBA00023080"/>
    </source>
</evidence>
<feature type="binding site" evidence="5">
    <location>
        <position position="189"/>
    </location>
    <ligand>
        <name>Zn(2+)</name>
        <dbReference type="ChEBI" id="CHEBI:29105"/>
        <note>catalytic</note>
    </ligand>
</feature>
<dbReference type="CDD" id="cd01320">
    <property type="entry name" value="ADA"/>
    <property type="match status" value="1"/>
</dbReference>
<comment type="cofactor">
    <cofactor evidence="5">
        <name>Zn(2+)</name>
        <dbReference type="ChEBI" id="CHEBI:29105"/>
    </cofactor>
    <text evidence="5">Binds 1 zinc ion per subunit.</text>
</comment>
<evidence type="ECO:0000313" key="7">
    <source>
        <dbReference type="EMBL" id="GEC13237.1"/>
    </source>
</evidence>
<feature type="binding site" evidence="5">
    <location>
        <position position="9"/>
    </location>
    <ligand>
        <name>Zn(2+)</name>
        <dbReference type="ChEBI" id="CHEBI:29105"/>
        <note>catalytic</note>
    </ligand>
</feature>
<dbReference type="EMBL" id="BJNE01000010">
    <property type="protein sequence ID" value="GEC13237.1"/>
    <property type="molecule type" value="Genomic_DNA"/>
</dbReference>
<reference evidence="7 8" key="1">
    <citation type="submission" date="2019-06" db="EMBL/GenBank/DDBJ databases">
        <title>Whole genome shotgun sequence of Glutamicibacter nicotianae NBRC 14234.</title>
        <authorList>
            <person name="Hosoyama A."/>
            <person name="Uohara A."/>
            <person name="Ohji S."/>
            <person name="Ichikawa N."/>
        </authorList>
    </citation>
    <scope>NUCLEOTIDE SEQUENCE [LARGE SCALE GENOMIC DNA]</scope>
    <source>
        <strain evidence="7 8">NBRC 14234</strain>
    </source>
</reference>
<dbReference type="NCBIfam" id="TIGR01430">
    <property type="entry name" value="aden_deam"/>
    <property type="match status" value="1"/>
</dbReference>
<accession>A0ABQ0RN46</accession>
<evidence type="ECO:0000259" key="6">
    <source>
        <dbReference type="Pfam" id="PF00962"/>
    </source>
</evidence>
<comment type="caution">
    <text evidence="7">The sequence shown here is derived from an EMBL/GenBank/DDBJ whole genome shotgun (WGS) entry which is preliminary data.</text>
</comment>
<evidence type="ECO:0000256" key="3">
    <source>
        <dbReference type="ARBA" id="ARBA00022833"/>
    </source>
</evidence>
<dbReference type="InterPro" id="IPR028892">
    <property type="entry name" value="ADE"/>
</dbReference>
<keyword evidence="4 5" id="KW-0546">Nucleotide metabolism</keyword>
<evidence type="ECO:0000256" key="5">
    <source>
        <dbReference type="HAMAP-Rule" id="MF_01962"/>
    </source>
</evidence>
<dbReference type="Proteomes" id="UP000316242">
    <property type="component" value="Unassembled WGS sequence"/>
</dbReference>
<evidence type="ECO:0000256" key="1">
    <source>
        <dbReference type="ARBA" id="ARBA00022723"/>
    </source>
</evidence>
<evidence type="ECO:0000313" key="8">
    <source>
        <dbReference type="Proteomes" id="UP000316242"/>
    </source>
</evidence>
<protein>
    <recommendedName>
        <fullName evidence="5">Adenine deaminase</fullName>
        <shortName evidence="5">ADE</shortName>
        <ecNumber evidence="5">3.5.4.2</ecNumber>
    </recommendedName>
    <alternativeName>
        <fullName evidence="5">Adenine aminohydrolase</fullName>
        <shortName evidence="5">AAH</shortName>
    </alternativeName>
</protein>
<feature type="binding site" evidence="5">
    <location>
        <position position="270"/>
    </location>
    <ligand>
        <name>Zn(2+)</name>
        <dbReference type="ChEBI" id="CHEBI:29105"/>
        <note>catalytic</note>
    </ligand>
</feature>
<feature type="domain" description="Adenosine deaminase" evidence="6">
    <location>
        <begin position="4"/>
        <end position="325"/>
    </location>
</feature>
<keyword evidence="3 5" id="KW-0862">Zinc</keyword>
<dbReference type="HAMAP" id="MF_01962">
    <property type="entry name" value="Adenine_deaminase"/>
    <property type="match status" value="1"/>
</dbReference>
<feature type="binding site" evidence="5">
    <location>
        <position position="11"/>
    </location>
    <ligand>
        <name>Zn(2+)</name>
        <dbReference type="ChEBI" id="CHEBI:29105"/>
        <note>catalytic</note>
    </ligand>
</feature>
<dbReference type="InterPro" id="IPR001365">
    <property type="entry name" value="A_deaminase_dom"/>
</dbReference>
<feature type="active site" description="Proton donor" evidence="5">
    <location>
        <position position="192"/>
    </location>
</feature>
<dbReference type="PANTHER" id="PTHR43114:SF6">
    <property type="entry name" value="ADENINE DEAMINASE"/>
    <property type="match status" value="1"/>
</dbReference>
<dbReference type="InterPro" id="IPR006330">
    <property type="entry name" value="Ado/ade_deaminase"/>
</dbReference>
<dbReference type="Pfam" id="PF00962">
    <property type="entry name" value="A_deaminase"/>
    <property type="match status" value="1"/>
</dbReference>
<evidence type="ECO:0000256" key="2">
    <source>
        <dbReference type="ARBA" id="ARBA00022801"/>
    </source>
</evidence>
<dbReference type="SUPFAM" id="SSF51556">
    <property type="entry name" value="Metallo-dependent hydrolases"/>
    <property type="match status" value="1"/>
</dbReference>
<dbReference type="EC" id="3.5.4.2" evidence="5"/>
<gene>
    <name evidence="7" type="ORF">ANI01nite_24400</name>
</gene>
<dbReference type="InterPro" id="IPR032466">
    <property type="entry name" value="Metal_Hydrolase"/>
</dbReference>